<feature type="region of interest" description="Disordered" evidence="1">
    <location>
        <begin position="94"/>
        <end position="136"/>
    </location>
</feature>
<name>A0ABQ8TSQ8_PERAM</name>
<evidence type="ECO:0000256" key="1">
    <source>
        <dbReference type="SAM" id="MobiDB-lite"/>
    </source>
</evidence>
<comment type="caution">
    <text evidence="2">The sequence shown here is derived from an EMBL/GenBank/DDBJ whole genome shotgun (WGS) entry which is preliminary data.</text>
</comment>
<organism evidence="2 3">
    <name type="scientific">Periplaneta americana</name>
    <name type="common">American cockroach</name>
    <name type="synonym">Blatta americana</name>
    <dbReference type="NCBI Taxonomy" id="6978"/>
    <lineage>
        <taxon>Eukaryota</taxon>
        <taxon>Metazoa</taxon>
        <taxon>Ecdysozoa</taxon>
        <taxon>Arthropoda</taxon>
        <taxon>Hexapoda</taxon>
        <taxon>Insecta</taxon>
        <taxon>Pterygota</taxon>
        <taxon>Neoptera</taxon>
        <taxon>Polyneoptera</taxon>
        <taxon>Dictyoptera</taxon>
        <taxon>Blattodea</taxon>
        <taxon>Blattoidea</taxon>
        <taxon>Blattidae</taxon>
        <taxon>Blattinae</taxon>
        <taxon>Periplaneta</taxon>
    </lineage>
</organism>
<dbReference type="Proteomes" id="UP001148838">
    <property type="component" value="Unassembled WGS sequence"/>
</dbReference>
<feature type="compositionally biased region" description="Basic residues" evidence="1">
    <location>
        <begin position="126"/>
        <end position="136"/>
    </location>
</feature>
<keyword evidence="3" id="KW-1185">Reference proteome</keyword>
<dbReference type="EMBL" id="JAJSOF020000003">
    <property type="protein sequence ID" value="KAJ4449712.1"/>
    <property type="molecule type" value="Genomic_DNA"/>
</dbReference>
<protein>
    <submittedName>
        <fullName evidence="2">Uncharacterized protein</fullName>
    </submittedName>
</protein>
<accession>A0ABQ8TSQ8</accession>
<reference evidence="2 3" key="1">
    <citation type="journal article" date="2022" name="Allergy">
        <title>Genome assembly and annotation of Periplaneta americana reveal a comprehensive cockroach allergen profile.</title>
        <authorList>
            <person name="Wang L."/>
            <person name="Xiong Q."/>
            <person name="Saelim N."/>
            <person name="Wang L."/>
            <person name="Nong W."/>
            <person name="Wan A.T."/>
            <person name="Shi M."/>
            <person name="Liu X."/>
            <person name="Cao Q."/>
            <person name="Hui J.H.L."/>
            <person name="Sookrung N."/>
            <person name="Leung T.F."/>
            <person name="Tungtrongchitr A."/>
            <person name="Tsui S.K.W."/>
        </authorList>
    </citation>
    <scope>NUCLEOTIDE SEQUENCE [LARGE SCALE GENOMIC DNA]</scope>
    <source>
        <strain evidence="2">PWHHKU_190912</strain>
    </source>
</reference>
<evidence type="ECO:0000313" key="3">
    <source>
        <dbReference type="Proteomes" id="UP001148838"/>
    </source>
</evidence>
<feature type="compositionally biased region" description="Basic and acidic residues" evidence="1">
    <location>
        <begin position="40"/>
        <end position="57"/>
    </location>
</feature>
<evidence type="ECO:0000313" key="2">
    <source>
        <dbReference type="EMBL" id="KAJ4449712.1"/>
    </source>
</evidence>
<sequence>MYRKLMPEYSGRVGNGAREGRRRDAELELRWTLWRGTGPGERRLRDDAEQREQGKHLETDCCGGQMLRDAEHSRRSRLQYLRKIKKYREEGRSIFYMDDDDDDDDNDDEGRGGGGKAEQSIGYHETKKKKQRFDED</sequence>
<feature type="region of interest" description="Disordered" evidence="1">
    <location>
        <begin position="37"/>
        <end position="57"/>
    </location>
</feature>
<feature type="region of interest" description="Disordered" evidence="1">
    <location>
        <begin position="1"/>
        <end position="24"/>
    </location>
</feature>
<gene>
    <name evidence="2" type="ORF">ANN_01116</name>
</gene>
<proteinExistence type="predicted"/>
<feature type="compositionally biased region" description="Acidic residues" evidence="1">
    <location>
        <begin position="97"/>
        <end position="108"/>
    </location>
</feature>